<dbReference type="EMBL" id="CP141769">
    <property type="protein sequence ID" value="WRS38820.1"/>
    <property type="molecule type" value="Genomic_DNA"/>
</dbReference>
<gene>
    <name evidence="3" type="ORF">VA613_12535</name>
</gene>
<protein>
    <submittedName>
        <fullName evidence="3">Uncharacterized protein</fullName>
    </submittedName>
</protein>
<reference evidence="3 4" key="1">
    <citation type="submission" date="2023-12" db="EMBL/GenBank/DDBJ databases">
        <title>Thiobacillus sedimentum sp. nov., a chemolithoautotrophic sulfur-oxidizing bacterium isolated from freshwater sediment.</title>
        <authorList>
            <person name="Luo J."/>
            <person name="Dai C."/>
        </authorList>
    </citation>
    <scope>NUCLEOTIDE SEQUENCE [LARGE SCALE GENOMIC DNA]</scope>
    <source>
        <strain evidence="3 4">SCUT-2</strain>
    </source>
</reference>
<feature type="signal peptide" evidence="2">
    <location>
        <begin position="1"/>
        <end position="24"/>
    </location>
</feature>
<feature type="compositionally biased region" description="Basic and acidic residues" evidence="1">
    <location>
        <begin position="75"/>
        <end position="93"/>
    </location>
</feature>
<evidence type="ECO:0000256" key="1">
    <source>
        <dbReference type="SAM" id="MobiDB-lite"/>
    </source>
</evidence>
<accession>A0ABZ1CHF7</accession>
<dbReference type="RefSeq" id="WP_324779352.1">
    <property type="nucleotide sequence ID" value="NZ_CP141769.1"/>
</dbReference>
<keyword evidence="2" id="KW-0732">Signal</keyword>
<evidence type="ECO:0000313" key="3">
    <source>
        <dbReference type="EMBL" id="WRS38820.1"/>
    </source>
</evidence>
<evidence type="ECO:0000313" key="4">
    <source>
        <dbReference type="Proteomes" id="UP001334732"/>
    </source>
</evidence>
<proteinExistence type="predicted"/>
<organism evidence="3 4">
    <name type="scientific">Thiobacillus sedimenti</name>
    <dbReference type="NCBI Taxonomy" id="3110231"/>
    <lineage>
        <taxon>Bacteria</taxon>
        <taxon>Pseudomonadati</taxon>
        <taxon>Pseudomonadota</taxon>
        <taxon>Betaproteobacteria</taxon>
        <taxon>Nitrosomonadales</taxon>
        <taxon>Thiobacillaceae</taxon>
        <taxon>Thiobacillus</taxon>
    </lineage>
</organism>
<dbReference type="Proteomes" id="UP001334732">
    <property type="component" value="Chromosome"/>
</dbReference>
<name>A0ABZ1CHF7_9PROT</name>
<feature type="chain" id="PRO_5046212971" evidence="2">
    <location>
        <begin position="25"/>
        <end position="93"/>
    </location>
</feature>
<feature type="region of interest" description="Disordered" evidence="1">
    <location>
        <begin position="39"/>
        <end position="93"/>
    </location>
</feature>
<feature type="compositionally biased region" description="Basic and acidic residues" evidence="1">
    <location>
        <begin position="39"/>
        <end position="67"/>
    </location>
</feature>
<evidence type="ECO:0000256" key="2">
    <source>
        <dbReference type="SAM" id="SignalP"/>
    </source>
</evidence>
<sequence length="93" mass="11086">MDTRCTRIVGLAALGLVIAAPVQAAPHFTDPMFLVAARDRGEEIRQDRRDERRDERRGLRRDVEREGPQGYGYGYERRQQQRFEDDRRQRDRR</sequence>
<keyword evidence="4" id="KW-1185">Reference proteome</keyword>